<comment type="similarity">
    <text evidence="5">Belongs to the class I-like SAM-binding methyltransferase superfamily. EFM4 family.</text>
</comment>
<dbReference type="AlphaFoldDB" id="A0A068YBS3"/>
<dbReference type="Proteomes" id="UP000017246">
    <property type="component" value="Unassembled WGS sequence"/>
</dbReference>
<evidence type="ECO:0000256" key="4">
    <source>
        <dbReference type="ARBA" id="ARBA00022691"/>
    </source>
</evidence>
<reference evidence="7" key="1">
    <citation type="journal article" date="2013" name="Nature">
        <title>The genomes of four tapeworm species reveal adaptations to parasitism.</title>
        <authorList>
            <person name="Tsai I.J."/>
            <person name="Zarowiecki M."/>
            <person name="Holroyd N."/>
            <person name="Garciarrubio A."/>
            <person name="Sanchez-Flores A."/>
            <person name="Brooks K.L."/>
            <person name="Tracey A."/>
            <person name="Bobes R.J."/>
            <person name="Fragoso G."/>
            <person name="Sciutto E."/>
            <person name="Aslett M."/>
            <person name="Beasley H."/>
            <person name="Bennett H.M."/>
            <person name="Cai J."/>
            <person name="Camicia F."/>
            <person name="Clark R."/>
            <person name="Cucher M."/>
            <person name="De Silva N."/>
            <person name="Day T.A."/>
            <person name="Deplazes P."/>
            <person name="Estrada K."/>
            <person name="Fernandez C."/>
            <person name="Holland P.W."/>
            <person name="Hou J."/>
            <person name="Hu S."/>
            <person name="Huckvale T."/>
            <person name="Hung S.S."/>
            <person name="Kamenetzky L."/>
            <person name="Keane J.A."/>
            <person name="Kiss F."/>
            <person name="Koziol U."/>
            <person name="Lambert O."/>
            <person name="Liu K."/>
            <person name="Luo X."/>
            <person name="Luo Y."/>
            <person name="Macchiaroli N."/>
            <person name="Nichol S."/>
            <person name="Paps J."/>
            <person name="Parkinson J."/>
            <person name="Pouchkina-Stantcheva N."/>
            <person name="Riddiford N."/>
            <person name="Rosenzvit M."/>
            <person name="Salinas G."/>
            <person name="Wasmuth J.D."/>
            <person name="Zamanian M."/>
            <person name="Zheng Y."/>
            <person name="Cai X."/>
            <person name="Soberon X."/>
            <person name="Olson P.D."/>
            <person name="Laclette J.P."/>
            <person name="Brehm K."/>
            <person name="Berriman M."/>
            <person name="Garciarrubio A."/>
            <person name="Bobes R.J."/>
            <person name="Fragoso G."/>
            <person name="Sanchez-Flores A."/>
            <person name="Estrada K."/>
            <person name="Cevallos M.A."/>
            <person name="Morett E."/>
            <person name="Gonzalez V."/>
            <person name="Portillo T."/>
            <person name="Ochoa-Leyva A."/>
            <person name="Jose M.V."/>
            <person name="Sciutto E."/>
            <person name="Landa A."/>
            <person name="Jimenez L."/>
            <person name="Valdes V."/>
            <person name="Carrero J.C."/>
            <person name="Larralde C."/>
            <person name="Morales-Montor J."/>
            <person name="Limon-Lason J."/>
            <person name="Soberon X."/>
            <person name="Laclette J.P."/>
        </authorList>
    </citation>
    <scope>NUCLEOTIDE SEQUENCE [LARGE SCALE GENOMIC DNA]</scope>
</reference>
<evidence type="ECO:0000313" key="7">
    <source>
        <dbReference type="EMBL" id="CDS40734.1"/>
    </source>
</evidence>
<dbReference type="InterPro" id="IPR029063">
    <property type="entry name" value="SAM-dependent_MTases_sf"/>
</dbReference>
<dbReference type="STRING" id="6211.A0A068YBS3"/>
<evidence type="ECO:0000259" key="6">
    <source>
        <dbReference type="Pfam" id="PF13847"/>
    </source>
</evidence>
<dbReference type="eggNOG" id="KOG1271">
    <property type="taxonomic scope" value="Eukaryota"/>
</dbReference>
<dbReference type="GO" id="GO:0032259">
    <property type="term" value="P:methylation"/>
    <property type="evidence" value="ECO:0007669"/>
    <property type="project" value="UniProtKB-KW"/>
</dbReference>
<gene>
    <name evidence="7" type="ORF">EmuJ_000832800</name>
</gene>
<dbReference type="CDD" id="cd02440">
    <property type="entry name" value="AdoMet_MTases"/>
    <property type="match status" value="1"/>
</dbReference>
<name>A0A068YBS3_ECHMU</name>
<dbReference type="PANTHER" id="PTHR12843">
    <property type="entry name" value="PROTEIN-LYSINE N-METHYLTRANSFERASE METTL10"/>
    <property type="match status" value="1"/>
</dbReference>
<dbReference type="SUPFAM" id="SSF53335">
    <property type="entry name" value="S-adenosyl-L-methionine-dependent methyltransferases"/>
    <property type="match status" value="1"/>
</dbReference>
<evidence type="ECO:0000256" key="2">
    <source>
        <dbReference type="ARBA" id="ARBA00022603"/>
    </source>
</evidence>
<dbReference type="Gene3D" id="3.40.50.150">
    <property type="entry name" value="Vaccinia Virus protein VP39"/>
    <property type="match status" value="1"/>
</dbReference>
<feature type="domain" description="Methyltransferase" evidence="6">
    <location>
        <begin position="58"/>
        <end position="196"/>
    </location>
</feature>
<keyword evidence="2 5" id="KW-0489">Methyltransferase</keyword>
<dbReference type="GO" id="GO:0005737">
    <property type="term" value="C:cytoplasm"/>
    <property type="evidence" value="ECO:0007669"/>
    <property type="project" value="UniProtKB-SubCell"/>
</dbReference>
<evidence type="ECO:0000256" key="5">
    <source>
        <dbReference type="HAMAP-Rule" id="MF_03188"/>
    </source>
</evidence>
<evidence type="ECO:0000256" key="3">
    <source>
        <dbReference type="ARBA" id="ARBA00022679"/>
    </source>
</evidence>
<dbReference type="GO" id="GO:0016279">
    <property type="term" value="F:protein-lysine N-methyltransferase activity"/>
    <property type="evidence" value="ECO:0007669"/>
    <property type="project" value="UniProtKB-UniRule"/>
</dbReference>
<protein>
    <recommendedName>
        <fullName evidence="5">Protein-lysine N-methyltransferase EmuJ_000832800</fullName>
        <ecNumber evidence="5">2.1.1.-</ecNumber>
    </recommendedName>
</protein>
<dbReference type="InterPro" id="IPR026635">
    <property type="entry name" value="Efm4/METTL10"/>
</dbReference>
<dbReference type="InterPro" id="IPR025714">
    <property type="entry name" value="Methyltranfer_dom"/>
</dbReference>
<keyword evidence="1 5" id="KW-0963">Cytoplasm</keyword>
<evidence type="ECO:0000313" key="8">
    <source>
        <dbReference type="Proteomes" id="UP000017246"/>
    </source>
</evidence>
<evidence type="ECO:0000256" key="1">
    <source>
        <dbReference type="ARBA" id="ARBA00022490"/>
    </source>
</evidence>
<dbReference type="OrthoDB" id="540004at2759"/>
<accession>A0A068YBS3</accession>
<comment type="function">
    <text evidence="5">S-adenosyl-L-methionine-dependent protein-lysine N-methyltransferase that methylates elongation factor 1-alpha.</text>
</comment>
<dbReference type="OMA" id="ALGTREX"/>
<dbReference type="EC" id="2.1.1.-" evidence="5"/>
<keyword evidence="3 5" id="KW-0808">Transferase</keyword>
<comment type="subcellular location">
    <subcellularLocation>
        <location evidence="5">Cytoplasm</location>
    </subcellularLocation>
</comment>
<keyword evidence="4 5" id="KW-0949">S-adenosyl-L-methionine</keyword>
<dbReference type="HAMAP" id="MF_03188">
    <property type="entry name" value="Methyltr_EFM4"/>
    <property type="match status" value="1"/>
</dbReference>
<proteinExistence type="inferred from homology"/>
<dbReference type="Pfam" id="PF13847">
    <property type="entry name" value="Methyltransf_31"/>
    <property type="match status" value="1"/>
</dbReference>
<reference evidence="7" key="2">
    <citation type="submission" date="2015-11" db="EMBL/GenBank/DDBJ databases">
        <authorList>
            <person name="Zhang Y."/>
            <person name="Guo Z."/>
        </authorList>
    </citation>
    <scope>NUCLEOTIDE SEQUENCE</scope>
</reference>
<organism evidence="7 8">
    <name type="scientific">Echinococcus multilocularis</name>
    <name type="common">Fox tapeworm</name>
    <dbReference type="NCBI Taxonomy" id="6211"/>
    <lineage>
        <taxon>Eukaryota</taxon>
        <taxon>Metazoa</taxon>
        <taxon>Spiralia</taxon>
        <taxon>Lophotrochozoa</taxon>
        <taxon>Platyhelminthes</taxon>
        <taxon>Cestoda</taxon>
        <taxon>Eucestoda</taxon>
        <taxon>Cyclophyllidea</taxon>
        <taxon>Taeniidae</taxon>
        <taxon>Echinococcus</taxon>
    </lineage>
</organism>
<dbReference type="PANTHER" id="PTHR12843:SF5">
    <property type="entry name" value="EEF1A LYSINE METHYLTRANSFERASE 2"/>
    <property type="match status" value="1"/>
</dbReference>
<dbReference type="EMBL" id="LN902841">
    <property type="protein sequence ID" value="CDS40734.1"/>
    <property type="molecule type" value="Genomic_DNA"/>
</dbReference>
<sequence>MDDLLPSPLGTKQYWDNHYEKELENFVEFKDIGDIWFGKSSEQRIIKYLSSCGTPLDSRILDLGSGNGHFCLELAKHGYVSVVGIDYSENAIKLARKLSTSAQISESIKFKCLDLLSSESVYDFTSQEGLFDVAIDKGTFDAVTLTPDDANPLKVSERSRNLYLFNTHHLLRPGGILVVTSCNWAAEELRQEFETVRKGNGQLFQFIYEASPLNSFTFGESAVTSLNGLTFSSMMLDATE</sequence>
<keyword evidence="8" id="KW-1185">Reference proteome</keyword>